<dbReference type="GeneID" id="19202188"/>
<evidence type="ECO:0000256" key="1">
    <source>
        <dbReference type="SAM" id="MobiDB-lite"/>
    </source>
</evidence>
<gene>
    <name evidence="2" type="ORF">CONPUDRAFT_146316</name>
</gene>
<name>A0A5M3MDJ7_CONPW</name>
<feature type="compositionally biased region" description="Basic and acidic residues" evidence="1">
    <location>
        <begin position="9"/>
        <end position="19"/>
    </location>
</feature>
<accession>A0A5M3MDJ7</accession>
<keyword evidence="3" id="KW-1185">Reference proteome</keyword>
<sequence>MSWTYSTSRESRDDFRESADATQAAPSIAHIDERTPLLDTGSGLFQGICSAPERAKAVEASASPLQPERELWPFAPERDAKAKEQEEGQRTNATPRHSAVPKLGNKVSCMALGRGPESGTATQGVIEADIHPFIYAGSAAPGSLNISPSVVIVEKRSAEPCAELICAWWTHSAKDAVLWLEIATHTVDYIRSDHTPANVWGLSSSYSSIERLPRSQTSSA</sequence>
<evidence type="ECO:0000313" key="3">
    <source>
        <dbReference type="Proteomes" id="UP000053558"/>
    </source>
</evidence>
<feature type="region of interest" description="Disordered" evidence="1">
    <location>
        <begin position="79"/>
        <end position="100"/>
    </location>
</feature>
<organism evidence="2 3">
    <name type="scientific">Coniophora puteana (strain RWD-64-598)</name>
    <name type="common">Brown rot fungus</name>
    <dbReference type="NCBI Taxonomy" id="741705"/>
    <lineage>
        <taxon>Eukaryota</taxon>
        <taxon>Fungi</taxon>
        <taxon>Dikarya</taxon>
        <taxon>Basidiomycota</taxon>
        <taxon>Agaricomycotina</taxon>
        <taxon>Agaricomycetes</taxon>
        <taxon>Agaricomycetidae</taxon>
        <taxon>Boletales</taxon>
        <taxon>Coniophorineae</taxon>
        <taxon>Coniophoraceae</taxon>
        <taxon>Coniophora</taxon>
    </lineage>
</organism>
<dbReference type="RefSeq" id="XP_007772719.1">
    <property type="nucleotide sequence ID" value="XM_007774529.1"/>
</dbReference>
<proteinExistence type="predicted"/>
<evidence type="ECO:0000313" key="2">
    <source>
        <dbReference type="EMBL" id="EIW77329.1"/>
    </source>
</evidence>
<protein>
    <submittedName>
        <fullName evidence="2">Uncharacterized protein</fullName>
    </submittedName>
</protein>
<dbReference type="AlphaFoldDB" id="A0A5M3MDJ7"/>
<feature type="compositionally biased region" description="Basic and acidic residues" evidence="1">
    <location>
        <begin position="79"/>
        <end position="89"/>
    </location>
</feature>
<reference evidence="3" key="1">
    <citation type="journal article" date="2012" name="Science">
        <title>The Paleozoic origin of enzymatic lignin decomposition reconstructed from 31 fungal genomes.</title>
        <authorList>
            <person name="Floudas D."/>
            <person name="Binder M."/>
            <person name="Riley R."/>
            <person name="Barry K."/>
            <person name="Blanchette R.A."/>
            <person name="Henrissat B."/>
            <person name="Martinez A.T."/>
            <person name="Otillar R."/>
            <person name="Spatafora J.W."/>
            <person name="Yadav J.S."/>
            <person name="Aerts A."/>
            <person name="Benoit I."/>
            <person name="Boyd A."/>
            <person name="Carlson A."/>
            <person name="Copeland A."/>
            <person name="Coutinho P.M."/>
            <person name="de Vries R.P."/>
            <person name="Ferreira P."/>
            <person name="Findley K."/>
            <person name="Foster B."/>
            <person name="Gaskell J."/>
            <person name="Glotzer D."/>
            <person name="Gorecki P."/>
            <person name="Heitman J."/>
            <person name="Hesse C."/>
            <person name="Hori C."/>
            <person name="Igarashi K."/>
            <person name="Jurgens J.A."/>
            <person name="Kallen N."/>
            <person name="Kersten P."/>
            <person name="Kohler A."/>
            <person name="Kuees U."/>
            <person name="Kumar T.K.A."/>
            <person name="Kuo A."/>
            <person name="LaButti K."/>
            <person name="Larrondo L.F."/>
            <person name="Lindquist E."/>
            <person name="Ling A."/>
            <person name="Lombard V."/>
            <person name="Lucas S."/>
            <person name="Lundell T."/>
            <person name="Martin R."/>
            <person name="McLaughlin D.J."/>
            <person name="Morgenstern I."/>
            <person name="Morin E."/>
            <person name="Murat C."/>
            <person name="Nagy L.G."/>
            <person name="Nolan M."/>
            <person name="Ohm R.A."/>
            <person name="Patyshakuliyeva A."/>
            <person name="Rokas A."/>
            <person name="Ruiz-Duenas F.J."/>
            <person name="Sabat G."/>
            <person name="Salamov A."/>
            <person name="Samejima M."/>
            <person name="Schmutz J."/>
            <person name="Slot J.C."/>
            <person name="St John F."/>
            <person name="Stenlid J."/>
            <person name="Sun H."/>
            <person name="Sun S."/>
            <person name="Syed K."/>
            <person name="Tsang A."/>
            <person name="Wiebenga A."/>
            <person name="Young D."/>
            <person name="Pisabarro A."/>
            <person name="Eastwood D.C."/>
            <person name="Martin F."/>
            <person name="Cullen D."/>
            <person name="Grigoriev I.V."/>
            <person name="Hibbett D.S."/>
        </authorList>
    </citation>
    <scope>NUCLEOTIDE SEQUENCE [LARGE SCALE GENOMIC DNA]</scope>
    <source>
        <strain evidence="3">RWD-64-598 SS2</strain>
    </source>
</reference>
<feature type="region of interest" description="Disordered" evidence="1">
    <location>
        <begin position="1"/>
        <end position="34"/>
    </location>
</feature>
<comment type="caution">
    <text evidence="2">The sequence shown here is derived from an EMBL/GenBank/DDBJ whole genome shotgun (WGS) entry which is preliminary data.</text>
</comment>
<dbReference type="KEGG" id="cput:CONPUDRAFT_146316"/>
<dbReference type="Proteomes" id="UP000053558">
    <property type="component" value="Unassembled WGS sequence"/>
</dbReference>
<dbReference type="EMBL" id="JH711584">
    <property type="protein sequence ID" value="EIW77329.1"/>
    <property type="molecule type" value="Genomic_DNA"/>
</dbReference>